<evidence type="ECO:0000313" key="1">
    <source>
        <dbReference type="EMBL" id="KAJ8527796.1"/>
    </source>
</evidence>
<evidence type="ECO:0000313" key="2">
    <source>
        <dbReference type="Proteomes" id="UP001152561"/>
    </source>
</evidence>
<keyword evidence="2" id="KW-1185">Reference proteome</keyword>
<dbReference type="EMBL" id="JAJAGQ010000023">
    <property type="protein sequence ID" value="KAJ8527796.1"/>
    <property type="molecule type" value="Genomic_DNA"/>
</dbReference>
<gene>
    <name evidence="1" type="ORF">K7X08_015247</name>
</gene>
<name>A0A9Q1L332_9SOLA</name>
<reference evidence="2" key="1">
    <citation type="journal article" date="2023" name="Proc. Natl. Acad. Sci. U.S.A.">
        <title>Genomic and structural basis for evolution of tropane alkaloid biosynthesis.</title>
        <authorList>
            <person name="Wanga Y.-J."/>
            <person name="Taina T."/>
            <person name="Yua J.-Y."/>
            <person name="Lia J."/>
            <person name="Xua B."/>
            <person name="Chenc J."/>
            <person name="D'Auriad J.C."/>
            <person name="Huanga J.-P."/>
            <person name="Huanga S.-X."/>
        </authorList>
    </citation>
    <scope>NUCLEOTIDE SEQUENCE [LARGE SCALE GENOMIC DNA]</scope>
    <source>
        <strain evidence="2">cv. KIB-2019</strain>
    </source>
</reference>
<dbReference type="Gene3D" id="3.30.830.10">
    <property type="entry name" value="Metalloenzyme, LuxS/M16 peptidase-like"/>
    <property type="match status" value="1"/>
</dbReference>
<comment type="caution">
    <text evidence="1">The sequence shown here is derived from an EMBL/GenBank/DDBJ whole genome shotgun (WGS) entry which is preliminary data.</text>
</comment>
<organism evidence="1 2">
    <name type="scientific">Anisodus acutangulus</name>
    <dbReference type="NCBI Taxonomy" id="402998"/>
    <lineage>
        <taxon>Eukaryota</taxon>
        <taxon>Viridiplantae</taxon>
        <taxon>Streptophyta</taxon>
        <taxon>Embryophyta</taxon>
        <taxon>Tracheophyta</taxon>
        <taxon>Spermatophyta</taxon>
        <taxon>Magnoliopsida</taxon>
        <taxon>eudicotyledons</taxon>
        <taxon>Gunneridae</taxon>
        <taxon>Pentapetalae</taxon>
        <taxon>asterids</taxon>
        <taxon>lamiids</taxon>
        <taxon>Solanales</taxon>
        <taxon>Solanaceae</taxon>
        <taxon>Solanoideae</taxon>
        <taxon>Hyoscyameae</taxon>
        <taxon>Anisodus</taxon>
    </lineage>
</organism>
<sequence>MFGGTMMDQMYKPFKLCSSLYEKYWRKSKLSHATSSGIDAMKTGPFERKLSALYFLIGILTNKKYVMAMYQGEHLAKIKEGIRRLLFEPTAFHQPRALEKQLLSITIVMQRSNSNHDHRLQFIIQSTVKDSKYSESKELFLKMLESKIYELISDEVRSNINILTDMKLEKFCSSFVVEQR</sequence>
<dbReference type="Proteomes" id="UP001152561">
    <property type="component" value="Unassembled WGS sequence"/>
</dbReference>
<protein>
    <submittedName>
        <fullName evidence="1">Uncharacterized protein</fullName>
    </submittedName>
</protein>
<dbReference type="OrthoDB" id="952271at2759"/>
<proteinExistence type="predicted"/>
<accession>A0A9Q1L332</accession>
<dbReference type="AlphaFoldDB" id="A0A9Q1L332"/>